<feature type="compositionally biased region" description="Polar residues" evidence="1">
    <location>
        <begin position="93"/>
        <end position="104"/>
    </location>
</feature>
<evidence type="ECO:0000313" key="4">
    <source>
        <dbReference type="Proteomes" id="UP000185511"/>
    </source>
</evidence>
<keyword evidence="2" id="KW-1133">Transmembrane helix</keyword>
<reference evidence="4" key="1">
    <citation type="submission" date="2016-06" db="EMBL/GenBank/DDBJ databases">
        <title>Complete genome sequence of Actinoalloteichus fjordicus DSM 46855 (=ADI127-17), type strain of the new species Actinoalloteichus fjordicus.</title>
        <authorList>
            <person name="Ruckert C."/>
            <person name="Nouioui I."/>
            <person name="Willmese J."/>
            <person name="van Wezel G."/>
            <person name="Klenk H.-P."/>
            <person name="Kalinowski J."/>
            <person name="Zotchev S.B."/>
        </authorList>
    </citation>
    <scope>NUCLEOTIDE SEQUENCE [LARGE SCALE GENOMIC DNA]</scope>
    <source>
        <strain evidence="4">ADI127-7</strain>
    </source>
</reference>
<feature type="region of interest" description="Disordered" evidence="1">
    <location>
        <begin position="61"/>
        <end position="113"/>
    </location>
</feature>
<evidence type="ECO:0000256" key="1">
    <source>
        <dbReference type="SAM" id="MobiDB-lite"/>
    </source>
</evidence>
<dbReference type="RefSeq" id="WP_198043198.1">
    <property type="nucleotide sequence ID" value="NZ_CP016076.1"/>
</dbReference>
<sequence length="113" mass="11247">MIAGAGALAWSALAFGVDDPGGQGEDFGKSSPVGLVLMVLFFIAVGFLVRSMTRHLRKLPASFDTPEGGADGNADSAADPTAERDGSAESARVGTSTDGASTTRGAAGSRDSG</sequence>
<evidence type="ECO:0000256" key="2">
    <source>
        <dbReference type="SAM" id="Phobius"/>
    </source>
</evidence>
<organism evidence="3 4">
    <name type="scientific">Actinoalloteichus fjordicus</name>
    <dbReference type="NCBI Taxonomy" id="1612552"/>
    <lineage>
        <taxon>Bacteria</taxon>
        <taxon>Bacillati</taxon>
        <taxon>Actinomycetota</taxon>
        <taxon>Actinomycetes</taxon>
        <taxon>Pseudonocardiales</taxon>
        <taxon>Pseudonocardiaceae</taxon>
        <taxon>Actinoalloteichus</taxon>
    </lineage>
</organism>
<dbReference type="KEGG" id="acad:UA74_04030"/>
<keyword evidence="4" id="KW-1185">Reference proteome</keyword>
<evidence type="ECO:0000313" key="3">
    <source>
        <dbReference type="EMBL" id="APU12885.1"/>
    </source>
</evidence>
<dbReference type="Proteomes" id="UP000185511">
    <property type="component" value="Chromosome"/>
</dbReference>
<name>A0AAC9L9N2_9PSEU</name>
<dbReference type="AlphaFoldDB" id="A0AAC9L9N2"/>
<gene>
    <name evidence="3" type="ORF">UA74_04030</name>
</gene>
<protein>
    <submittedName>
        <fullName evidence="3">Uncharacterized protein</fullName>
    </submittedName>
</protein>
<accession>A0AAC9L9N2</accession>
<proteinExistence type="predicted"/>
<keyword evidence="2" id="KW-0812">Transmembrane</keyword>
<dbReference type="EMBL" id="CP016076">
    <property type="protein sequence ID" value="APU12885.1"/>
    <property type="molecule type" value="Genomic_DNA"/>
</dbReference>
<keyword evidence="2" id="KW-0472">Membrane</keyword>
<feature type="transmembrane region" description="Helical" evidence="2">
    <location>
        <begin position="30"/>
        <end position="49"/>
    </location>
</feature>